<dbReference type="Pfam" id="PF00665">
    <property type="entry name" value="rve"/>
    <property type="match status" value="1"/>
</dbReference>
<dbReference type="Pfam" id="PF13936">
    <property type="entry name" value="HTH_38"/>
    <property type="match status" value="1"/>
</dbReference>
<reference evidence="7 8" key="1">
    <citation type="submission" date="2016-10" db="EMBL/GenBank/DDBJ databases">
        <authorList>
            <person name="de Groot N.N."/>
        </authorList>
    </citation>
    <scope>NUCLEOTIDE SEQUENCE [LARGE SCALE GENOMIC DNA]</scope>
    <source>
        <strain evidence="7 8">CGMCC 1.6134</strain>
    </source>
</reference>
<evidence type="ECO:0000313" key="8">
    <source>
        <dbReference type="Proteomes" id="UP000199668"/>
    </source>
</evidence>
<comment type="function">
    <text evidence="1">Required for the transposition of the insertion element.</text>
</comment>
<keyword evidence="8" id="KW-1185">Reference proteome</keyword>
<evidence type="ECO:0000256" key="4">
    <source>
        <dbReference type="ARBA" id="ARBA00023125"/>
    </source>
</evidence>
<dbReference type="PROSITE" id="PS01043">
    <property type="entry name" value="TRANSPOSASE_IS30"/>
    <property type="match status" value="1"/>
</dbReference>
<protein>
    <submittedName>
        <fullName evidence="7">Transposase, IS30 family</fullName>
    </submittedName>
</protein>
<evidence type="ECO:0000256" key="2">
    <source>
        <dbReference type="ARBA" id="ARBA00006363"/>
    </source>
</evidence>
<dbReference type="PANTHER" id="PTHR10948:SF23">
    <property type="entry name" value="TRANSPOSASE INSI FOR INSERTION SEQUENCE ELEMENT IS30A-RELATED"/>
    <property type="match status" value="1"/>
</dbReference>
<name>A0A1I4R7D8_9BACI</name>
<evidence type="ECO:0000256" key="5">
    <source>
        <dbReference type="ARBA" id="ARBA00023172"/>
    </source>
</evidence>
<evidence type="ECO:0000256" key="3">
    <source>
        <dbReference type="ARBA" id="ARBA00022578"/>
    </source>
</evidence>
<dbReference type="GO" id="GO:0005829">
    <property type="term" value="C:cytosol"/>
    <property type="evidence" value="ECO:0007669"/>
    <property type="project" value="TreeGrafter"/>
</dbReference>
<dbReference type="InterPro" id="IPR036397">
    <property type="entry name" value="RNaseH_sf"/>
</dbReference>
<keyword evidence="5" id="KW-0233">DNA recombination</keyword>
<proteinExistence type="inferred from homology"/>
<organism evidence="7 8">
    <name type="scientific">Salibacterium qingdaonense</name>
    <dbReference type="NCBI Taxonomy" id="266892"/>
    <lineage>
        <taxon>Bacteria</taxon>
        <taxon>Bacillati</taxon>
        <taxon>Bacillota</taxon>
        <taxon>Bacilli</taxon>
        <taxon>Bacillales</taxon>
        <taxon>Bacillaceae</taxon>
    </lineage>
</organism>
<dbReference type="NCBIfam" id="NF033563">
    <property type="entry name" value="transpos_IS30"/>
    <property type="match status" value="1"/>
</dbReference>
<dbReference type="InterPro" id="IPR012337">
    <property type="entry name" value="RNaseH-like_sf"/>
</dbReference>
<evidence type="ECO:0000256" key="1">
    <source>
        <dbReference type="ARBA" id="ARBA00002190"/>
    </source>
</evidence>
<dbReference type="SUPFAM" id="SSF53098">
    <property type="entry name" value="Ribonuclease H-like"/>
    <property type="match status" value="1"/>
</dbReference>
<dbReference type="SUPFAM" id="SSF46689">
    <property type="entry name" value="Homeodomain-like"/>
    <property type="match status" value="1"/>
</dbReference>
<keyword evidence="4" id="KW-0238">DNA-binding</keyword>
<dbReference type="GO" id="GO:0004803">
    <property type="term" value="F:transposase activity"/>
    <property type="evidence" value="ECO:0007669"/>
    <property type="project" value="InterPro"/>
</dbReference>
<dbReference type="EMBL" id="FOTY01000067">
    <property type="protein sequence ID" value="SFM47823.1"/>
    <property type="molecule type" value="Genomic_DNA"/>
</dbReference>
<evidence type="ECO:0000259" key="6">
    <source>
        <dbReference type="PROSITE" id="PS50994"/>
    </source>
</evidence>
<accession>A0A1I4R7D8</accession>
<dbReference type="InterPro" id="IPR053392">
    <property type="entry name" value="Transposase_IS30-like"/>
</dbReference>
<dbReference type="Gene3D" id="1.10.10.60">
    <property type="entry name" value="Homeodomain-like"/>
    <property type="match status" value="1"/>
</dbReference>
<dbReference type="Gene3D" id="3.30.420.10">
    <property type="entry name" value="Ribonuclease H-like superfamily/Ribonuclease H"/>
    <property type="match status" value="1"/>
</dbReference>
<dbReference type="RefSeq" id="WP_090929177.1">
    <property type="nucleotide sequence ID" value="NZ_FOTY01000067.1"/>
</dbReference>
<dbReference type="InterPro" id="IPR025246">
    <property type="entry name" value="IS30-like_HTH"/>
</dbReference>
<dbReference type="InterPro" id="IPR001584">
    <property type="entry name" value="Integrase_cat-core"/>
</dbReference>
<sequence length="315" mass="36857">MSYQHLSTFERARIETLQELGYSIRSIAARIDRSPSTVSRECHRNKETDESYCSEAAHRHYQTRRKRCRPQGKWTQDLAQKIDDKLDLTWSPEQIVHRLGEDTLSFKTIYRWLYQGLLTKNTDALRHKGKRRKPKETRGRFNVGTSIQKRPREIRKRETFGHWELDTVVSSRGRSKGCLATFIERKTRWYIALKMADRTASSMEKAIRTLHETLPNQAFQTATVDRGKEFACYPRIEQECSIDVYFADPYSSWQRGSNENGNGLLREFFPKASDLAQLTEEELQQALALINGRPRKCLDWKTAHEAFEQEVLHLG</sequence>
<dbReference type="PANTHER" id="PTHR10948">
    <property type="entry name" value="TRANSPOSASE"/>
    <property type="match status" value="1"/>
</dbReference>
<dbReference type="PROSITE" id="PS50994">
    <property type="entry name" value="INTEGRASE"/>
    <property type="match status" value="1"/>
</dbReference>
<feature type="domain" description="Integrase catalytic" evidence="6">
    <location>
        <begin position="147"/>
        <end position="311"/>
    </location>
</feature>
<dbReference type="Proteomes" id="UP000199668">
    <property type="component" value="Unassembled WGS sequence"/>
</dbReference>
<keyword evidence="3" id="KW-0815">Transposition</keyword>
<gene>
    <name evidence="7" type="ORF">SAMN04488054_1671</name>
</gene>
<comment type="similarity">
    <text evidence="2">Belongs to the transposase IS30 family.</text>
</comment>
<dbReference type="OrthoDB" id="9776104at2"/>
<dbReference type="GO" id="GO:0015074">
    <property type="term" value="P:DNA integration"/>
    <property type="evidence" value="ECO:0007669"/>
    <property type="project" value="InterPro"/>
</dbReference>
<dbReference type="GO" id="GO:0003677">
    <property type="term" value="F:DNA binding"/>
    <property type="evidence" value="ECO:0007669"/>
    <property type="project" value="UniProtKB-KW"/>
</dbReference>
<dbReference type="AlphaFoldDB" id="A0A1I4R7D8"/>
<dbReference type="GO" id="GO:0006313">
    <property type="term" value="P:DNA transposition"/>
    <property type="evidence" value="ECO:0007669"/>
    <property type="project" value="InterPro"/>
</dbReference>
<dbReference type="InterPro" id="IPR009057">
    <property type="entry name" value="Homeodomain-like_sf"/>
</dbReference>
<evidence type="ECO:0000313" key="7">
    <source>
        <dbReference type="EMBL" id="SFM47823.1"/>
    </source>
</evidence>
<dbReference type="InterPro" id="IPR051917">
    <property type="entry name" value="Transposase-Integrase"/>
</dbReference>
<dbReference type="InterPro" id="IPR001598">
    <property type="entry name" value="Transposase_IS30_CS"/>
</dbReference>